<protein>
    <submittedName>
        <fullName evidence="2">Uncharacterized protein</fullName>
    </submittedName>
</protein>
<keyword evidence="3" id="KW-1185">Reference proteome</keyword>
<evidence type="ECO:0000313" key="2">
    <source>
        <dbReference type="EMBL" id="KAG8171539.1"/>
    </source>
</evidence>
<reference evidence="2 3" key="1">
    <citation type="journal article" date="2022" name="Nat. Ecol. Evol.">
        <title>A masculinizing supergene underlies an exaggerated male reproductive morph in a spider.</title>
        <authorList>
            <person name="Hendrickx F."/>
            <person name="De Corte Z."/>
            <person name="Sonet G."/>
            <person name="Van Belleghem S.M."/>
            <person name="Kostlbacher S."/>
            <person name="Vangestel C."/>
        </authorList>
    </citation>
    <scope>NUCLEOTIDE SEQUENCE [LARGE SCALE GENOMIC DNA]</scope>
    <source>
        <strain evidence="2">W744_W776</strain>
    </source>
</reference>
<dbReference type="EMBL" id="JAFNEN010003855">
    <property type="protein sequence ID" value="KAG8171539.1"/>
    <property type="molecule type" value="Genomic_DNA"/>
</dbReference>
<sequence>MSGILPPALSQPIGVLDCPAIDDSIVVSASAPPDLAGFAGPEPLSAFTSLTLDGVSEPLSELCADAPLTEELASISSNLATLLEEEGLPASPTPQRIVYNRYRVDPVGAEPNVSAARLKIFHYLKCLFEAASAADSPLDVAWASFLEDFDLDLLYAKVSRALDEVIPVIRVPKSHRRIPQRPRDTDSGAPLSRREARKQDYATFQKLFKKNPKRVLEKILDPPSEGFLFLVPPIFPTFGGMSCRCPRVLDPIRTFRTTPFLVATFRVFGFPLREMRLSGHDPSPLRLPDLTEFL</sequence>
<evidence type="ECO:0000256" key="1">
    <source>
        <dbReference type="SAM" id="MobiDB-lite"/>
    </source>
</evidence>
<proteinExistence type="predicted"/>
<comment type="caution">
    <text evidence="2">The sequence shown here is derived from an EMBL/GenBank/DDBJ whole genome shotgun (WGS) entry which is preliminary data.</text>
</comment>
<feature type="region of interest" description="Disordered" evidence="1">
    <location>
        <begin position="176"/>
        <end position="195"/>
    </location>
</feature>
<dbReference type="AlphaFoldDB" id="A0AAV6TIH2"/>
<accession>A0AAV6TIH2</accession>
<evidence type="ECO:0000313" key="3">
    <source>
        <dbReference type="Proteomes" id="UP000827092"/>
    </source>
</evidence>
<feature type="compositionally biased region" description="Basic and acidic residues" evidence="1">
    <location>
        <begin position="181"/>
        <end position="195"/>
    </location>
</feature>
<organism evidence="2 3">
    <name type="scientific">Oedothorax gibbosus</name>
    <dbReference type="NCBI Taxonomy" id="931172"/>
    <lineage>
        <taxon>Eukaryota</taxon>
        <taxon>Metazoa</taxon>
        <taxon>Ecdysozoa</taxon>
        <taxon>Arthropoda</taxon>
        <taxon>Chelicerata</taxon>
        <taxon>Arachnida</taxon>
        <taxon>Araneae</taxon>
        <taxon>Araneomorphae</taxon>
        <taxon>Entelegynae</taxon>
        <taxon>Araneoidea</taxon>
        <taxon>Linyphiidae</taxon>
        <taxon>Erigoninae</taxon>
        <taxon>Oedothorax</taxon>
    </lineage>
</organism>
<gene>
    <name evidence="2" type="ORF">JTE90_020750</name>
</gene>
<dbReference type="Proteomes" id="UP000827092">
    <property type="component" value="Unassembled WGS sequence"/>
</dbReference>
<name>A0AAV6TIH2_9ARAC</name>